<evidence type="ECO:0000256" key="1">
    <source>
        <dbReference type="ARBA" id="ARBA00022723"/>
    </source>
</evidence>
<sequence length="244" mass="28251">VIGFKILFPKETMSVKHRVYSRLYVACVNESLNELSYPAKLAGLNYSIREGYEGIYIDVNGYKESAMALFELLLDHMVDFSITEDKFLAIKDKVVRDYKNFSLSDAHQQTREKAPDILYHVKYTWEESLPVAESASLNGIKDYSKSLYEKTYTEAMVYGDFEKSDAEKTARLFRQKTKTKGINRQEAFDLKYLKLDEPEIIQYTDNLLVNNSCFFRQYVLGEDSPQIRAVSKIIGKALQQPFFT</sequence>
<dbReference type="InterPro" id="IPR050626">
    <property type="entry name" value="Peptidase_M16"/>
</dbReference>
<reference evidence="3" key="1">
    <citation type="submission" date="2018-05" db="EMBL/GenBank/DDBJ databases">
        <authorList>
            <person name="Lanie J.A."/>
            <person name="Ng W.-L."/>
            <person name="Kazmierczak K.M."/>
            <person name="Andrzejewski T.M."/>
            <person name="Davidsen T.M."/>
            <person name="Wayne K.J."/>
            <person name="Tettelin H."/>
            <person name="Glass J.I."/>
            <person name="Rusch D."/>
            <person name="Podicherti R."/>
            <person name="Tsui H.-C.T."/>
            <person name="Winkler M.E."/>
        </authorList>
    </citation>
    <scope>NUCLEOTIDE SEQUENCE</scope>
</reference>
<feature type="non-terminal residue" evidence="3">
    <location>
        <position position="244"/>
    </location>
</feature>
<dbReference type="InterPro" id="IPR011249">
    <property type="entry name" value="Metalloenz_LuxS/M16"/>
</dbReference>
<evidence type="ECO:0000259" key="2">
    <source>
        <dbReference type="Pfam" id="PF16187"/>
    </source>
</evidence>
<protein>
    <recommendedName>
        <fullName evidence="2">Peptidase M16 middle/third domain-containing protein</fullName>
    </recommendedName>
</protein>
<dbReference type="AlphaFoldDB" id="A0A383BPA8"/>
<dbReference type="GO" id="GO:0046872">
    <property type="term" value="F:metal ion binding"/>
    <property type="evidence" value="ECO:0007669"/>
    <property type="project" value="UniProtKB-KW"/>
</dbReference>
<evidence type="ECO:0000313" key="3">
    <source>
        <dbReference type="EMBL" id="SVE21744.1"/>
    </source>
</evidence>
<gene>
    <name evidence="3" type="ORF">METZ01_LOCUS474598</name>
</gene>
<dbReference type="EMBL" id="UINC01202099">
    <property type="protein sequence ID" value="SVE21744.1"/>
    <property type="molecule type" value="Genomic_DNA"/>
</dbReference>
<proteinExistence type="predicted"/>
<keyword evidence="1" id="KW-0479">Metal-binding</keyword>
<name>A0A383BPA8_9ZZZZ</name>
<feature type="non-terminal residue" evidence="3">
    <location>
        <position position="1"/>
    </location>
</feature>
<dbReference type="Pfam" id="PF16187">
    <property type="entry name" value="Peptidase_M16_M"/>
    <property type="match status" value="1"/>
</dbReference>
<dbReference type="PANTHER" id="PTHR43690">
    <property type="entry name" value="NARDILYSIN"/>
    <property type="match status" value="1"/>
</dbReference>
<dbReference type="SUPFAM" id="SSF63411">
    <property type="entry name" value="LuxS/MPP-like metallohydrolase"/>
    <property type="match status" value="1"/>
</dbReference>
<feature type="domain" description="Peptidase M16 middle/third" evidence="2">
    <location>
        <begin position="3"/>
        <end position="129"/>
    </location>
</feature>
<dbReference type="Gene3D" id="3.30.830.10">
    <property type="entry name" value="Metalloenzyme, LuxS/M16 peptidase-like"/>
    <property type="match status" value="1"/>
</dbReference>
<accession>A0A383BPA8</accession>
<dbReference type="PANTHER" id="PTHR43690:SF18">
    <property type="entry name" value="INSULIN-DEGRADING ENZYME-RELATED"/>
    <property type="match status" value="1"/>
</dbReference>
<dbReference type="InterPro" id="IPR032632">
    <property type="entry name" value="Peptidase_M16_M"/>
</dbReference>
<organism evidence="3">
    <name type="scientific">marine metagenome</name>
    <dbReference type="NCBI Taxonomy" id="408172"/>
    <lineage>
        <taxon>unclassified sequences</taxon>
        <taxon>metagenomes</taxon>
        <taxon>ecological metagenomes</taxon>
    </lineage>
</organism>